<dbReference type="GeneID" id="70232949"/>
<dbReference type="EMBL" id="JAEUBE010000087">
    <property type="protein sequence ID" value="KAH3670466.1"/>
    <property type="molecule type" value="Genomic_DNA"/>
</dbReference>
<dbReference type="PANTHER" id="PTHR10997:SF28">
    <property type="entry name" value="IMPORTIN BETA SMX1"/>
    <property type="match status" value="1"/>
</dbReference>
<accession>A0A9P8PEM6</accession>
<dbReference type="Pfam" id="PF08506">
    <property type="entry name" value="Cse1"/>
    <property type="match status" value="1"/>
</dbReference>
<dbReference type="AlphaFoldDB" id="A0A9P8PEM6"/>
<evidence type="ECO:0000259" key="7">
    <source>
        <dbReference type="PROSITE" id="PS50166"/>
    </source>
</evidence>
<dbReference type="PANTHER" id="PTHR10997">
    <property type="entry name" value="IMPORTIN-7, 8, 11"/>
    <property type="match status" value="1"/>
</dbReference>
<reference evidence="8" key="2">
    <citation type="submission" date="2021-01" db="EMBL/GenBank/DDBJ databases">
        <authorList>
            <person name="Schikora-Tamarit M.A."/>
        </authorList>
    </citation>
    <scope>NUCLEOTIDE SEQUENCE</scope>
    <source>
        <strain evidence="8">CBS6075</strain>
    </source>
</reference>
<organism evidence="8 9">
    <name type="scientific">Ogataea philodendri</name>
    <dbReference type="NCBI Taxonomy" id="1378263"/>
    <lineage>
        <taxon>Eukaryota</taxon>
        <taxon>Fungi</taxon>
        <taxon>Dikarya</taxon>
        <taxon>Ascomycota</taxon>
        <taxon>Saccharomycotina</taxon>
        <taxon>Pichiomycetes</taxon>
        <taxon>Pichiales</taxon>
        <taxon>Pichiaceae</taxon>
        <taxon>Ogataea</taxon>
    </lineage>
</organism>
<dbReference type="GO" id="GO:0006606">
    <property type="term" value="P:protein import into nucleus"/>
    <property type="evidence" value="ECO:0007669"/>
    <property type="project" value="TreeGrafter"/>
</dbReference>
<evidence type="ECO:0000256" key="1">
    <source>
        <dbReference type="ARBA" id="ARBA00004123"/>
    </source>
</evidence>
<dbReference type="Proteomes" id="UP000769157">
    <property type="component" value="Unassembled WGS sequence"/>
</dbReference>
<dbReference type="PROSITE" id="PS50166">
    <property type="entry name" value="IMPORTIN_B_NT"/>
    <property type="match status" value="1"/>
</dbReference>
<evidence type="ECO:0000256" key="2">
    <source>
        <dbReference type="ARBA" id="ARBA00004496"/>
    </source>
</evidence>
<protein>
    <recommendedName>
        <fullName evidence="7">Importin N-terminal domain-containing protein</fullName>
    </recommendedName>
</protein>
<keyword evidence="5" id="KW-0653">Protein transport</keyword>
<evidence type="ECO:0000313" key="8">
    <source>
        <dbReference type="EMBL" id="KAH3670466.1"/>
    </source>
</evidence>
<comment type="caution">
    <text evidence="8">The sequence shown here is derived from an EMBL/GenBank/DDBJ whole genome shotgun (WGS) entry which is preliminary data.</text>
</comment>
<reference evidence="8" key="1">
    <citation type="journal article" date="2021" name="Open Biol.">
        <title>Shared evolutionary footprints suggest mitochondrial oxidative damage underlies multiple complex I losses in fungi.</title>
        <authorList>
            <person name="Schikora-Tamarit M.A."/>
            <person name="Marcet-Houben M."/>
            <person name="Nosek J."/>
            <person name="Gabaldon T."/>
        </authorList>
    </citation>
    <scope>NUCLEOTIDE SEQUENCE</scope>
    <source>
        <strain evidence="8">CBS6075</strain>
    </source>
</reference>
<dbReference type="InterPro" id="IPR013713">
    <property type="entry name" value="XPO2_central"/>
</dbReference>
<gene>
    <name evidence="8" type="ORF">OGAPHI_000981</name>
</gene>
<dbReference type="GO" id="GO:0005635">
    <property type="term" value="C:nuclear envelope"/>
    <property type="evidence" value="ECO:0007669"/>
    <property type="project" value="TreeGrafter"/>
</dbReference>
<dbReference type="OrthoDB" id="760868at2759"/>
<dbReference type="InterPro" id="IPR001494">
    <property type="entry name" value="Importin-beta_N"/>
</dbReference>
<evidence type="ECO:0000256" key="3">
    <source>
        <dbReference type="ARBA" id="ARBA00022448"/>
    </source>
</evidence>
<proteinExistence type="predicted"/>
<evidence type="ECO:0000256" key="4">
    <source>
        <dbReference type="ARBA" id="ARBA00022490"/>
    </source>
</evidence>
<dbReference type="InterPro" id="IPR016024">
    <property type="entry name" value="ARM-type_fold"/>
</dbReference>
<dbReference type="InterPro" id="IPR011989">
    <property type="entry name" value="ARM-like"/>
</dbReference>
<keyword evidence="3" id="KW-0813">Transport</keyword>
<dbReference type="SUPFAM" id="SSF48371">
    <property type="entry name" value="ARM repeat"/>
    <property type="match status" value="1"/>
</dbReference>
<keyword evidence="4" id="KW-0963">Cytoplasm</keyword>
<keyword evidence="9" id="KW-1185">Reference proteome</keyword>
<dbReference type="Gene3D" id="1.25.10.10">
    <property type="entry name" value="Leucine-rich Repeat Variant"/>
    <property type="match status" value="1"/>
</dbReference>
<dbReference type="SMART" id="SM00913">
    <property type="entry name" value="IBN_N"/>
    <property type="match status" value="1"/>
</dbReference>
<keyword evidence="6" id="KW-0539">Nucleus</keyword>
<sequence>MNKDELLQHLVNTLSPDNALRNSSERSLLAALSQQGVLINCLELSSEQTLPLHIRLVAITFVKNRIRHSWFITDRSPEPLLSHRIGSEEKSGIKYQLVSSLLTNTDNQTILKQVTSSMEHILRLESGWDRELTESAYKMLNEHSDDFNYVYASLLLVHQVSKCHRFDVADSRSFINSLVSRFFPALETLLESYIPQITANAQMGQLIHVILKIYKYCTFTEIPSYFENDLNLLSKWCGYMFQIIDLDTKSLADLDVSERSLQPLVKCQKWSFYNLHRLRIRHCTNDAKPALKQNLITHFLPTILQHYWTVIGKWSQSRSDNWLSEACLYHLVSFIGECLQYDEIWGSIKDQLNPILNHIVVPMLSASEETVELFEDDPQEYLRRYYDITHDSKTADVAANELMYTLTAKRFDDSLYVVMNILNDIFQKRQLHPTDEQVAWRAEGGLRILSNLWMKLAKQNSPMRDQLDDITKSFIFPQLCDSNFKWLQTRACETVAMTSHVYKDNQLLSDIYEMLLKCFNKSSPLPLQIEAIDSLRYLISYEPVATALSPKISLIMAELLELSNTLEMELINNIMDDIVAKFAKDLEPFATQLAGNLNAQFLRLAEDLLKLQSLNSDKQTSEETEKEYQASSILHTFTTMVTTMTSQKEITYQLLKTIDPTARFVLENGLAIFLTETMDLLESVNYTLKAMIPESWSLYECVMDSFENYGFEYFDNYLAYFDTVCTYGFKNADINSNLHLQQFLTSVLRLLDTDDFDGDEGVVEFVYELLQVVLLSVGPNIEPVLPQILQPVLQTSIKLQSNPEDREVFESTLKPLMKVFISACFVRPVATAQAFGDAFMKFIELWFNNSDTLLTTVYDLKLQILALISLLSGEVGALSGFNDVILHRLVSAFEKLPAAIERRVTLMKRDMAITKLVELGQYDGDGYSEEDDIEELDQLTKDTPIDAINVVDEFKSFFSREQEKLRRFLPPEKQQFITDLISK</sequence>
<comment type="subcellular location">
    <subcellularLocation>
        <location evidence="2">Cytoplasm</location>
    </subcellularLocation>
    <subcellularLocation>
        <location evidence="1">Nucleus</location>
    </subcellularLocation>
</comment>
<evidence type="ECO:0000313" key="9">
    <source>
        <dbReference type="Proteomes" id="UP000769157"/>
    </source>
</evidence>
<dbReference type="GO" id="GO:0005829">
    <property type="term" value="C:cytosol"/>
    <property type="evidence" value="ECO:0007669"/>
    <property type="project" value="TreeGrafter"/>
</dbReference>
<name>A0A9P8PEM6_9ASCO</name>
<evidence type="ECO:0000256" key="5">
    <source>
        <dbReference type="ARBA" id="ARBA00022927"/>
    </source>
</evidence>
<dbReference type="RefSeq" id="XP_046063891.1">
    <property type="nucleotide sequence ID" value="XM_046209135.1"/>
</dbReference>
<feature type="domain" description="Importin N-terminal" evidence="7">
    <location>
        <begin position="24"/>
        <end position="103"/>
    </location>
</feature>
<evidence type="ECO:0000256" key="6">
    <source>
        <dbReference type="ARBA" id="ARBA00023242"/>
    </source>
</evidence>
<dbReference type="Pfam" id="PF03810">
    <property type="entry name" value="IBN_N"/>
    <property type="match status" value="1"/>
</dbReference>
<dbReference type="GO" id="GO:0031267">
    <property type="term" value="F:small GTPase binding"/>
    <property type="evidence" value="ECO:0007669"/>
    <property type="project" value="InterPro"/>
</dbReference>